<feature type="coiled-coil region" evidence="8">
    <location>
        <begin position="317"/>
        <end position="425"/>
    </location>
</feature>
<dbReference type="NCBIfam" id="TIGR01007">
    <property type="entry name" value="eps_fam"/>
    <property type="match status" value="1"/>
</dbReference>
<evidence type="ECO:0000256" key="2">
    <source>
        <dbReference type="ARBA" id="ARBA00022475"/>
    </source>
</evidence>
<evidence type="ECO:0000256" key="4">
    <source>
        <dbReference type="ARBA" id="ARBA00022741"/>
    </source>
</evidence>
<keyword evidence="3 9" id="KW-0812">Transmembrane</keyword>
<dbReference type="InterPro" id="IPR027417">
    <property type="entry name" value="P-loop_NTPase"/>
</dbReference>
<feature type="domain" description="Polysaccharide chain length determinant N-terminal" evidence="10">
    <location>
        <begin position="36"/>
        <end position="128"/>
    </location>
</feature>
<dbReference type="PANTHER" id="PTHR32309:SF13">
    <property type="entry name" value="FERRIC ENTEROBACTIN TRANSPORT PROTEIN FEPE"/>
    <property type="match status" value="1"/>
</dbReference>
<dbReference type="Pfam" id="PF13807">
    <property type="entry name" value="GNVR"/>
    <property type="match status" value="1"/>
</dbReference>
<keyword evidence="7 9" id="KW-0472">Membrane</keyword>
<dbReference type="PANTHER" id="PTHR32309">
    <property type="entry name" value="TYROSINE-PROTEIN KINASE"/>
    <property type="match status" value="1"/>
</dbReference>
<evidence type="ECO:0000256" key="3">
    <source>
        <dbReference type="ARBA" id="ARBA00022692"/>
    </source>
</evidence>
<dbReference type="CDD" id="cd05387">
    <property type="entry name" value="BY-kinase"/>
    <property type="match status" value="1"/>
</dbReference>
<reference evidence="12" key="1">
    <citation type="journal article" date="2023" name="Int. J. Mol. Sci.">
        <title>Metagenomics Revealed a New Genus 'Candidatus Thiocaldithrix dubininis' gen. nov., sp. nov. and a New Species 'Candidatus Thiothrix putei' sp. nov. in the Family Thiotrichaceae, Some Members of Which Have Traits of Both Na+- and H+-Motive Energetics.</title>
        <authorList>
            <person name="Ravin N.V."/>
            <person name="Muntyan M.S."/>
            <person name="Smolyakov D.D."/>
            <person name="Rudenko T.S."/>
            <person name="Beletsky A.V."/>
            <person name="Mardanov A.V."/>
            <person name="Grabovich M.Y."/>
        </authorList>
    </citation>
    <scope>NUCLEOTIDE SEQUENCE</scope>
    <source>
        <strain evidence="12">GKL-01</strain>
    </source>
</reference>
<dbReference type="InterPro" id="IPR032807">
    <property type="entry name" value="GNVR"/>
</dbReference>
<keyword evidence="8" id="KW-0175">Coiled coil</keyword>
<dbReference type="Pfam" id="PF02706">
    <property type="entry name" value="Wzz"/>
    <property type="match status" value="1"/>
</dbReference>
<dbReference type="GO" id="GO:0004713">
    <property type="term" value="F:protein tyrosine kinase activity"/>
    <property type="evidence" value="ECO:0007669"/>
    <property type="project" value="TreeGrafter"/>
</dbReference>
<evidence type="ECO:0000313" key="12">
    <source>
        <dbReference type="EMBL" id="WGZ89531.1"/>
    </source>
</evidence>
<name>A0AA95H7K5_9GAMM</name>
<protein>
    <submittedName>
        <fullName evidence="12">Polysaccharide biosynthesis tyrosine autokinase</fullName>
    </submittedName>
</protein>
<keyword evidence="2" id="KW-1003">Cell membrane</keyword>
<evidence type="ECO:0000256" key="6">
    <source>
        <dbReference type="ARBA" id="ARBA00022989"/>
    </source>
</evidence>
<keyword evidence="6 9" id="KW-1133">Transmembrane helix</keyword>
<evidence type="ECO:0000256" key="1">
    <source>
        <dbReference type="ARBA" id="ARBA00004651"/>
    </source>
</evidence>
<dbReference type="InterPro" id="IPR033756">
    <property type="entry name" value="YlxH/NBP35"/>
</dbReference>
<keyword evidence="5" id="KW-0067">ATP-binding</keyword>
<dbReference type="AlphaFoldDB" id="A0AA95H7K5"/>
<feature type="coiled-coil region" evidence="8">
    <location>
        <begin position="235"/>
        <end position="262"/>
    </location>
</feature>
<dbReference type="Pfam" id="PF10609">
    <property type="entry name" value="ParA"/>
    <property type="match status" value="1"/>
</dbReference>
<dbReference type="Proteomes" id="UP001300672">
    <property type="component" value="Chromosome"/>
</dbReference>
<dbReference type="EMBL" id="CP124755">
    <property type="protein sequence ID" value="WGZ89531.1"/>
    <property type="molecule type" value="Genomic_DNA"/>
</dbReference>
<evidence type="ECO:0000259" key="11">
    <source>
        <dbReference type="Pfam" id="PF13807"/>
    </source>
</evidence>
<feature type="transmembrane region" description="Helical" evidence="9">
    <location>
        <begin position="49"/>
        <end position="67"/>
    </location>
</feature>
<dbReference type="GO" id="GO:0005886">
    <property type="term" value="C:plasma membrane"/>
    <property type="evidence" value="ECO:0007669"/>
    <property type="project" value="UniProtKB-SubCell"/>
</dbReference>
<dbReference type="SUPFAM" id="SSF52540">
    <property type="entry name" value="P-loop containing nucleoside triphosphate hydrolases"/>
    <property type="match status" value="1"/>
</dbReference>
<sequence length="768" mass="85991">MFITNSAKLPLVVNNEPLILNAALPLLQDNRMQSASLAEVWQKLWRNKWWVILTFLGMVLLTAYITFNIQPTYRAAATLQIEKEGAKVVNYGNVTPISTDMGEQDPFFRTQYEQLKSRKLAEKVINDLDLKTRLFDRPPPKTLGHSVVTAIKQLLSKFLNLFKSKEVHQAPEQPQDDVTKFLKNLYVEPIERTHLVKVFYESPDPVLSAQILNTLIDTFIKQNLSTQTETDTYAKDFLEDEMEKARDRLTMQEAKLVEYAKQNGILEVNNSQATQERKLGELYTSLGEAERNRIQAESQYIQAQRGNVREVLNNSVVASLKQNLATLEAEYREKSQLFKPAYPDMIRLQEQIQALRGQLSAEQGNVHQSLEADFKAAKKLEDDLKREVAAYKGELVNLRDKSIEYNALKREVETSRNLYDGLLQRLKEVNVASNANTSNIKVVDTAVAPTTIFKPNKALNLVLGSLLGLMLGTALALLRDSFNQNINNVAELQQLSGLPVLGTIPAAHGMSERKLATVAANDLGSSLAEAYRVTAANLRFVLPEGVPKVTLVTSVNPAEGKSTTAVNIALSQAQMGMKVLLIDADLRRPTLHGKLGLSNQKGLSNFLVGQMEITQVTQAVREAKGLYVITAGNLAVDPVRMLSSEAMARMLKLAEQHFDSVIIDAPPVTGFAETLYIASLAEATVLVTDENRMHRKRTLKAIEQLRRIKQNLVGFIMVRSEQEALDERYYQRYRKPRSMPNVNANPDNDLFQHGVRVKRKGLNLASAA</sequence>
<evidence type="ECO:0000256" key="8">
    <source>
        <dbReference type="SAM" id="Coils"/>
    </source>
</evidence>
<dbReference type="InterPro" id="IPR005702">
    <property type="entry name" value="Wzc-like_C"/>
</dbReference>
<feature type="domain" description="Tyrosine-protein kinase G-rich" evidence="11">
    <location>
        <begin position="408"/>
        <end position="480"/>
    </location>
</feature>
<evidence type="ECO:0000256" key="5">
    <source>
        <dbReference type="ARBA" id="ARBA00022840"/>
    </source>
</evidence>
<dbReference type="InterPro" id="IPR050445">
    <property type="entry name" value="Bact_polysacc_biosynth/exp"/>
</dbReference>
<gene>
    <name evidence="12" type="ORF">QJT80_08405</name>
</gene>
<reference evidence="12" key="2">
    <citation type="submission" date="2023-04" db="EMBL/GenBank/DDBJ databases">
        <authorList>
            <person name="Beletskiy A.V."/>
            <person name="Mardanov A.V."/>
            <person name="Ravin N.V."/>
        </authorList>
    </citation>
    <scope>NUCLEOTIDE SEQUENCE</scope>
    <source>
        <strain evidence="12">GKL-01</strain>
    </source>
</reference>
<dbReference type="GO" id="GO:0005524">
    <property type="term" value="F:ATP binding"/>
    <property type="evidence" value="ECO:0007669"/>
    <property type="project" value="UniProtKB-KW"/>
</dbReference>
<organism evidence="12">
    <name type="scientific">Candidatus Thiocaldithrix dubininis</name>
    <dbReference type="NCBI Taxonomy" id="3080823"/>
    <lineage>
        <taxon>Bacteria</taxon>
        <taxon>Pseudomonadati</taxon>
        <taxon>Pseudomonadota</taxon>
        <taxon>Gammaproteobacteria</taxon>
        <taxon>Thiotrichales</taxon>
        <taxon>Thiotrichaceae</taxon>
        <taxon>Candidatus Thiocaldithrix</taxon>
    </lineage>
</organism>
<proteinExistence type="predicted"/>
<accession>A0AA95H7K5</accession>
<dbReference type="Gene3D" id="3.40.50.300">
    <property type="entry name" value="P-loop containing nucleotide triphosphate hydrolases"/>
    <property type="match status" value="1"/>
</dbReference>
<dbReference type="KEGG" id="tdu:QJT80_08405"/>
<evidence type="ECO:0000256" key="9">
    <source>
        <dbReference type="SAM" id="Phobius"/>
    </source>
</evidence>
<evidence type="ECO:0000256" key="7">
    <source>
        <dbReference type="ARBA" id="ARBA00023136"/>
    </source>
</evidence>
<dbReference type="InterPro" id="IPR003856">
    <property type="entry name" value="LPS_length_determ_N"/>
</dbReference>
<comment type="subcellular location">
    <subcellularLocation>
        <location evidence="1">Cell membrane</location>
        <topology evidence="1">Multi-pass membrane protein</topology>
    </subcellularLocation>
</comment>
<evidence type="ECO:0000259" key="10">
    <source>
        <dbReference type="Pfam" id="PF02706"/>
    </source>
</evidence>
<keyword evidence="4" id="KW-0547">Nucleotide-binding</keyword>